<keyword evidence="2 4" id="KW-0732">Signal</keyword>
<dbReference type="RefSeq" id="XP_064071322.1">
    <property type="nucleotide sequence ID" value="XM_064215252.1"/>
</dbReference>
<sequence length="106" mass="11554">MKLFVVLCFVAVACAAPPYEGAEVLRYENDNIGTGTYRFAVEQSDGTQQEAVGELKNGEVAVVKGSYSWNAPDGLRYVVTYEADELGYRSTIDKQGVANTKYTSVV</sequence>
<evidence type="ECO:0000256" key="1">
    <source>
        <dbReference type="ARBA" id="ARBA00022460"/>
    </source>
</evidence>
<feature type="chain" id="PRO_5045704601" evidence="4">
    <location>
        <begin position="16"/>
        <end position="106"/>
    </location>
</feature>
<dbReference type="Pfam" id="PF00379">
    <property type="entry name" value="Chitin_bind_4"/>
    <property type="match status" value="1"/>
</dbReference>
<name>A0ABM4AJ45_VANTA</name>
<feature type="signal peptide" evidence="4">
    <location>
        <begin position="1"/>
        <end position="15"/>
    </location>
</feature>
<protein>
    <submittedName>
        <fullName evidence="6">Flexible cuticle protein 12-like</fullName>
    </submittedName>
</protein>
<dbReference type="PANTHER" id="PTHR10380:SF173">
    <property type="entry name" value="CUTICULAR PROTEIN 47EF, ISOFORM C-RELATED"/>
    <property type="match status" value="1"/>
</dbReference>
<reference evidence="6" key="1">
    <citation type="submission" date="2025-08" db="UniProtKB">
        <authorList>
            <consortium name="RefSeq"/>
        </authorList>
    </citation>
    <scope>IDENTIFICATION</scope>
    <source>
        <tissue evidence="6">Whole body</tissue>
    </source>
</reference>
<gene>
    <name evidence="6" type="primary">LOC113401749</name>
</gene>
<dbReference type="GeneID" id="113401749"/>
<accession>A0ABM4AJ45</accession>
<keyword evidence="5" id="KW-1185">Reference proteome</keyword>
<dbReference type="PROSITE" id="PS51155">
    <property type="entry name" value="CHIT_BIND_RR_2"/>
    <property type="match status" value="1"/>
</dbReference>
<keyword evidence="1 3" id="KW-0193">Cuticle</keyword>
<evidence type="ECO:0000256" key="4">
    <source>
        <dbReference type="SAM" id="SignalP"/>
    </source>
</evidence>
<dbReference type="InterPro" id="IPR050468">
    <property type="entry name" value="Cuticle_Struct_Prot"/>
</dbReference>
<dbReference type="PANTHER" id="PTHR10380">
    <property type="entry name" value="CUTICLE PROTEIN"/>
    <property type="match status" value="1"/>
</dbReference>
<evidence type="ECO:0000256" key="2">
    <source>
        <dbReference type="ARBA" id="ARBA00022729"/>
    </source>
</evidence>
<evidence type="ECO:0000313" key="5">
    <source>
        <dbReference type="Proteomes" id="UP001652626"/>
    </source>
</evidence>
<proteinExistence type="predicted"/>
<dbReference type="PRINTS" id="PR00947">
    <property type="entry name" value="CUTICLE"/>
</dbReference>
<dbReference type="InterPro" id="IPR000618">
    <property type="entry name" value="Insect_cuticle"/>
</dbReference>
<evidence type="ECO:0000256" key="3">
    <source>
        <dbReference type="PROSITE-ProRule" id="PRU00497"/>
    </source>
</evidence>
<dbReference type="Proteomes" id="UP001652626">
    <property type="component" value="Chromosome 6"/>
</dbReference>
<organism evidence="5 6">
    <name type="scientific">Vanessa tameamea</name>
    <name type="common">Kamehameha butterfly</name>
    <dbReference type="NCBI Taxonomy" id="334116"/>
    <lineage>
        <taxon>Eukaryota</taxon>
        <taxon>Metazoa</taxon>
        <taxon>Ecdysozoa</taxon>
        <taxon>Arthropoda</taxon>
        <taxon>Hexapoda</taxon>
        <taxon>Insecta</taxon>
        <taxon>Pterygota</taxon>
        <taxon>Neoptera</taxon>
        <taxon>Endopterygota</taxon>
        <taxon>Lepidoptera</taxon>
        <taxon>Glossata</taxon>
        <taxon>Ditrysia</taxon>
        <taxon>Papilionoidea</taxon>
        <taxon>Nymphalidae</taxon>
        <taxon>Nymphalinae</taxon>
        <taxon>Vanessa</taxon>
    </lineage>
</organism>
<evidence type="ECO:0000313" key="6">
    <source>
        <dbReference type="RefSeq" id="XP_064071322.1"/>
    </source>
</evidence>